<name>A0AAV3YWX7_9GAST</name>
<evidence type="ECO:0000313" key="2">
    <source>
        <dbReference type="EMBL" id="GFN86737.1"/>
    </source>
</evidence>
<sequence>MPSYIRHHRIRELGGLFYMQGQPYPYLDSILLYHRRKPLNGTRLLRQVHISAREVRAFAHRVAGTNGNFHLFENKNTVAAAAAAATAGTASGGSREVELLGAGLSLADGRPNGLTINVNHSRRHSQASSDVSLITSSSGSTNRRK</sequence>
<reference evidence="2 3" key="1">
    <citation type="journal article" date="2021" name="Elife">
        <title>Chloroplast acquisition without the gene transfer in kleptoplastic sea slugs, Plakobranchus ocellatus.</title>
        <authorList>
            <person name="Maeda T."/>
            <person name="Takahashi S."/>
            <person name="Yoshida T."/>
            <person name="Shimamura S."/>
            <person name="Takaki Y."/>
            <person name="Nagai Y."/>
            <person name="Toyoda A."/>
            <person name="Suzuki Y."/>
            <person name="Arimoto A."/>
            <person name="Ishii H."/>
            <person name="Satoh N."/>
            <person name="Nishiyama T."/>
            <person name="Hasebe M."/>
            <person name="Maruyama T."/>
            <person name="Minagawa J."/>
            <person name="Obokata J."/>
            <person name="Shigenobu S."/>
        </authorList>
    </citation>
    <scope>NUCLEOTIDE SEQUENCE [LARGE SCALE GENOMIC DNA]</scope>
</reference>
<protein>
    <submittedName>
        <fullName evidence="2">C-type lectin isoform 1</fullName>
    </submittedName>
</protein>
<keyword evidence="3" id="KW-1185">Reference proteome</keyword>
<evidence type="ECO:0000313" key="3">
    <source>
        <dbReference type="Proteomes" id="UP000735302"/>
    </source>
</evidence>
<organism evidence="2 3">
    <name type="scientific">Plakobranchus ocellatus</name>
    <dbReference type="NCBI Taxonomy" id="259542"/>
    <lineage>
        <taxon>Eukaryota</taxon>
        <taxon>Metazoa</taxon>
        <taxon>Spiralia</taxon>
        <taxon>Lophotrochozoa</taxon>
        <taxon>Mollusca</taxon>
        <taxon>Gastropoda</taxon>
        <taxon>Heterobranchia</taxon>
        <taxon>Euthyneura</taxon>
        <taxon>Panpulmonata</taxon>
        <taxon>Sacoglossa</taxon>
        <taxon>Placobranchoidea</taxon>
        <taxon>Plakobranchidae</taxon>
        <taxon>Plakobranchus</taxon>
    </lineage>
</organism>
<gene>
    <name evidence="2" type="ORF">PoB_001324300</name>
</gene>
<dbReference type="AlphaFoldDB" id="A0AAV3YWX7"/>
<feature type="region of interest" description="Disordered" evidence="1">
    <location>
        <begin position="121"/>
        <end position="145"/>
    </location>
</feature>
<dbReference type="EMBL" id="BLXT01001596">
    <property type="protein sequence ID" value="GFN86737.1"/>
    <property type="molecule type" value="Genomic_DNA"/>
</dbReference>
<dbReference type="Proteomes" id="UP000735302">
    <property type="component" value="Unassembled WGS sequence"/>
</dbReference>
<proteinExistence type="predicted"/>
<accession>A0AAV3YWX7</accession>
<evidence type="ECO:0000256" key="1">
    <source>
        <dbReference type="SAM" id="MobiDB-lite"/>
    </source>
</evidence>
<comment type="caution">
    <text evidence="2">The sequence shown here is derived from an EMBL/GenBank/DDBJ whole genome shotgun (WGS) entry which is preliminary data.</text>
</comment>
<feature type="compositionally biased region" description="Polar residues" evidence="1">
    <location>
        <begin position="126"/>
        <end position="145"/>
    </location>
</feature>